<accession>A0A6N7Q7P3</accession>
<dbReference type="InterPro" id="IPR042095">
    <property type="entry name" value="SUMF_sf"/>
</dbReference>
<evidence type="ECO:0000259" key="2">
    <source>
        <dbReference type="Pfam" id="PF03781"/>
    </source>
</evidence>
<dbReference type="PANTHER" id="PTHR23150">
    <property type="entry name" value="SULFATASE MODIFYING FACTOR 1, 2"/>
    <property type="match status" value="1"/>
</dbReference>
<dbReference type="AlphaFoldDB" id="A0A6N7Q7P3"/>
<evidence type="ECO:0000313" key="4">
    <source>
        <dbReference type="Proteomes" id="UP000440224"/>
    </source>
</evidence>
<reference evidence="3 4" key="1">
    <citation type="submission" date="2019-10" db="EMBL/GenBank/DDBJ databases">
        <title>A soil myxobacterium in the family Polyangiaceae.</title>
        <authorList>
            <person name="Li Y."/>
            <person name="Wang J."/>
        </authorList>
    </citation>
    <scope>NUCLEOTIDE SEQUENCE [LARGE SCALE GENOMIC DNA]</scope>
    <source>
        <strain evidence="3 4">DSM 14734</strain>
    </source>
</reference>
<sequence>MRGEGAGAAAGARFAWRAACLLASVSACGGTAEPPPAGPPTSAAEAPKPAPPAATEAKVEAPAPSAIATPAAPEATAAPVASAAPEVTPAPPSEPDTGGCPAGMVRIKGGSFKLAAIKAQVTVKDYCLDVNLATTDQYAACVQSKKCNDNLLKVCEGSTYGVEGKGDLPIVCIDFPQAVDYCKAQGKRLPSGEEWEWAARGGPEAWTYPWGNQPPTDQLCWSGLTKRDGPCPIGSFKAGANPQGVLDLAGNVFQWTTTGNDVVSSARFGRGGSWKDSGNEVKAGFTFAFKTTYRCGFLGVRCAIPAPPP</sequence>
<comment type="caution">
    <text evidence="3">The sequence shown here is derived from an EMBL/GenBank/DDBJ whole genome shotgun (WGS) entry which is preliminary data.</text>
</comment>
<dbReference type="GO" id="GO:0120147">
    <property type="term" value="F:formylglycine-generating oxidase activity"/>
    <property type="evidence" value="ECO:0007669"/>
    <property type="project" value="TreeGrafter"/>
</dbReference>
<keyword evidence="4" id="KW-1185">Reference proteome</keyword>
<feature type="region of interest" description="Disordered" evidence="1">
    <location>
        <begin position="29"/>
        <end position="102"/>
    </location>
</feature>
<dbReference type="SUPFAM" id="SSF56436">
    <property type="entry name" value="C-type lectin-like"/>
    <property type="match status" value="1"/>
</dbReference>
<evidence type="ECO:0000313" key="3">
    <source>
        <dbReference type="EMBL" id="MRG98324.1"/>
    </source>
</evidence>
<dbReference type="PROSITE" id="PS51257">
    <property type="entry name" value="PROKAR_LIPOPROTEIN"/>
    <property type="match status" value="1"/>
</dbReference>
<name>A0A6N7Q7P3_9BACT</name>
<dbReference type="InterPro" id="IPR005532">
    <property type="entry name" value="SUMF_dom"/>
</dbReference>
<gene>
    <name evidence="3" type="ORF">GF068_41390</name>
</gene>
<dbReference type="InterPro" id="IPR016187">
    <property type="entry name" value="CTDL_fold"/>
</dbReference>
<dbReference type="Gene3D" id="3.90.1580.10">
    <property type="entry name" value="paralog of FGE (formylglycine-generating enzyme)"/>
    <property type="match status" value="1"/>
</dbReference>
<dbReference type="OrthoDB" id="9768004at2"/>
<evidence type="ECO:0000256" key="1">
    <source>
        <dbReference type="SAM" id="MobiDB-lite"/>
    </source>
</evidence>
<dbReference type="InterPro" id="IPR051043">
    <property type="entry name" value="Sulfatase_Mod_Factor_Kinase"/>
</dbReference>
<dbReference type="Pfam" id="PF03781">
    <property type="entry name" value="FGE-sulfatase"/>
    <property type="match status" value="1"/>
</dbReference>
<protein>
    <submittedName>
        <fullName evidence="3">SUMF1/EgtB/PvdO family nonheme iron enzyme</fullName>
    </submittedName>
</protein>
<dbReference type="PANTHER" id="PTHR23150:SF19">
    <property type="entry name" value="FORMYLGLYCINE-GENERATING ENZYME"/>
    <property type="match status" value="1"/>
</dbReference>
<organism evidence="3 4">
    <name type="scientific">Polyangium spumosum</name>
    <dbReference type="NCBI Taxonomy" id="889282"/>
    <lineage>
        <taxon>Bacteria</taxon>
        <taxon>Pseudomonadati</taxon>
        <taxon>Myxococcota</taxon>
        <taxon>Polyangia</taxon>
        <taxon>Polyangiales</taxon>
        <taxon>Polyangiaceae</taxon>
        <taxon>Polyangium</taxon>
    </lineage>
</organism>
<dbReference type="EMBL" id="WJIE01000029">
    <property type="protein sequence ID" value="MRG98324.1"/>
    <property type="molecule type" value="Genomic_DNA"/>
</dbReference>
<feature type="domain" description="Sulfatase-modifying factor enzyme-like" evidence="2">
    <location>
        <begin position="103"/>
        <end position="303"/>
    </location>
</feature>
<proteinExistence type="predicted"/>
<dbReference type="Proteomes" id="UP000440224">
    <property type="component" value="Unassembled WGS sequence"/>
</dbReference>
<feature type="compositionally biased region" description="Low complexity" evidence="1">
    <location>
        <begin position="40"/>
        <end position="87"/>
    </location>
</feature>